<proteinExistence type="predicted"/>
<name>A0A5B8UU42_9SPHI</name>
<gene>
    <name evidence="2" type="ORF">FRZ54_04535</name>
</gene>
<dbReference type="Pfam" id="PF21751">
    <property type="entry name" value="DACNV"/>
    <property type="match status" value="1"/>
</dbReference>
<dbReference type="AlphaFoldDB" id="A0A5B8UU42"/>
<evidence type="ECO:0000259" key="1">
    <source>
        <dbReference type="Pfam" id="PF21751"/>
    </source>
</evidence>
<evidence type="ECO:0000313" key="3">
    <source>
        <dbReference type="Proteomes" id="UP000321479"/>
    </source>
</evidence>
<accession>A0A5B8UU42</accession>
<feature type="domain" description="Probable sensor" evidence="1">
    <location>
        <begin position="35"/>
        <end position="124"/>
    </location>
</feature>
<dbReference type="RefSeq" id="WP_147030458.1">
    <property type="nucleotide sequence ID" value="NZ_CP042436.1"/>
</dbReference>
<organism evidence="2 3">
    <name type="scientific">Mucilaginibacter ginsenosidivorans</name>
    <dbReference type="NCBI Taxonomy" id="398053"/>
    <lineage>
        <taxon>Bacteria</taxon>
        <taxon>Pseudomonadati</taxon>
        <taxon>Bacteroidota</taxon>
        <taxon>Sphingobacteriia</taxon>
        <taxon>Sphingobacteriales</taxon>
        <taxon>Sphingobacteriaceae</taxon>
        <taxon>Mucilaginibacter</taxon>
    </lineage>
</organism>
<dbReference type="OrthoDB" id="782779at2"/>
<sequence>MISEPAYKAARSVSGAIEKHFEEQLSAAALRGETNLAPAPQSRSIAAIIDTAFWTSLRKEEGRSPKISLAFLLPEQSEQPLVFEKRLRLTPEILTKLAPAVERSGIHLGVWQEEDDLYIWGTTHTIPGFCFVLEVIEPGLLVIKHRRVDGFGKYVNVAVLKGDEVKIIDEGAINYPDCPALLSSLLGFSAQTSWSNPVNIHVQLAVSMRAHGHGGLLLIVPSDSDKWRESIIDPISYAISPSFMGLANLMKQDVDKKSLALWLDELAREIDCVAGLTAVDGATIINDRNELLAFGAKITRPYGSETVKEIMVTEPIVDSEAQIIAPGQDGGTRHFAAAQFVYDQRDAFALVASQDGRFTIFSWSPCDEIVHAHRVDTLLM</sequence>
<dbReference type="EMBL" id="CP042436">
    <property type="protein sequence ID" value="QEC61881.1"/>
    <property type="molecule type" value="Genomic_DNA"/>
</dbReference>
<protein>
    <recommendedName>
        <fullName evidence="1">Probable sensor domain-containing protein</fullName>
    </recommendedName>
</protein>
<dbReference type="InterPro" id="IPR048551">
    <property type="entry name" value="DACNV"/>
</dbReference>
<dbReference type="Proteomes" id="UP000321479">
    <property type="component" value="Chromosome"/>
</dbReference>
<reference evidence="2 3" key="1">
    <citation type="journal article" date="2017" name="Curr. Microbiol.">
        <title>Mucilaginibacter ginsenosidivorans sp. nov., Isolated from Soil of Ginseng Field.</title>
        <authorList>
            <person name="Kim M.M."/>
            <person name="Siddiqi M.Z."/>
            <person name="Im W.T."/>
        </authorList>
    </citation>
    <scope>NUCLEOTIDE SEQUENCE [LARGE SCALE GENOMIC DNA]</scope>
    <source>
        <strain evidence="2 3">Gsoil 3017</strain>
    </source>
</reference>
<evidence type="ECO:0000313" key="2">
    <source>
        <dbReference type="EMBL" id="QEC61881.1"/>
    </source>
</evidence>
<dbReference type="KEGG" id="mgin:FRZ54_04535"/>
<keyword evidence="3" id="KW-1185">Reference proteome</keyword>